<feature type="transmembrane region" description="Helical" evidence="15">
    <location>
        <begin position="289"/>
        <end position="318"/>
    </location>
</feature>
<dbReference type="EMBL" id="BSNI01000002">
    <property type="protein sequence ID" value="GLQ18443.1"/>
    <property type="molecule type" value="Genomic_DNA"/>
</dbReference>
<dbReference type="InterPro" id="IPR013767">
    <property type="entry name" value="PAS_fold"/>
</dbReference>
<feature type="transmembrane region" description="Helical" evidence="15">
    <location>
        <begin position="93"/>
        <end position="120"/>
    </location>
</feature>
<dbReference type="PANTHER" id="PTHR43065:SF10">
    <property type="entry name" value="PEROXIDE STRESS-ACTIVATED HISTIDINE KINASE MAK3"/>
    <property type="match status" value="1"/>
</dbReference>
<dbReference type="SUPFAM" id="SSF158472">
    <property type="entry name" value="HAMP domain-like"/>
    <property type="match status" value="1"/>
</dbReference>
<keyword evidence="4" id="KW-1003">Cell membrane</keyword>
<name>A0ABQ5UV59_9HYPH</name>
<evidence type="ECO:0000256" key="15">
    <source>
        <dbReference type="SAM" id="Phobius"/>
    </source>
</evidence>
<dbReference type="SMART" id="SM00304">
    <property type="entry name" value="HAMP"/>
    <property type="match status" value="1"/>
</dbReference>
<keyword evidence="12" id="KW-0902">Two-component regulatory system</keyword>
<dbReference type="GO" id="GO:0016301">
    <property type="term" value="F:kinase activity"/>
    <property type="evidence" value="ECO:0007669"/>
    <property type="project" value="UniProtKB-KW"/>
</dbReference>
<feature type="domain" description="Histidine kinase" evidence="16">
    <location>
        <begin position="510"/>
        <end position="732"/>
    </location>
</feature>
<reference evidence="19" key="2">
    <citation type="submission" date="2023-01" db="EMBL/GenBank/DDBJ databases">
        <title>Draft genome sequence of Maritalea porphyrae strain NBRC 107169.</title>
        <authorList>
            <person name="Sun Q."/>
            <person name="Mori K."/>
        </authorList>
    </citation>
    <scope>NUCLEOTIDE SEQUENCE</scope>
    <source>
        <strain evidence="19">NBRC 107169</strain>
    </source>
</reference>
<keyword evidence="6" id="KW-0808">Transferase</keyword>
<dbReference type="PANTHER" id="PTHR43065">
    <property type="entry name" value="SENSOR HISTIDINE KINASE"/>
    <property type="match status" value="1"/>
</dbReference>
<evidence type="ECO:0000256" key="7">
    <source>
        <dbReference type="ARBA" id="ARBA00022692"/>
    </source>
</evidence>
<keyword evidence="20" id="KW-1185">Reference proteome</keyword>
<evidence type="ECO:0000256" key="14">
    <source>
        <dbReference type="SAM" id="MobiDB-lite"/>
    </source>
</evidence>
<dbReference type="PROSITE" id="PS50885">
    <property type="entry name" value="HAMP"/>
    <property type="match status" value="1"/>
</dbReference>
<dbReference type="Pfam" id="PF19312">
    <property type="entry name" value="NtrY_N"/>
    <property type="match status" value="1"/>
</dbReference>
<feature type="domain" description="HAMP" evidence="18">
    <location>
        <begin position="319"/>
        <end position="372"/>
    </location>
</feature>
<comment type="caution">
    <text evidence="19">The sequence shown here is derived from an EMBL/GenBank/DDBJ whole genome shotgun (WGS) entry which is preliminary data.</text>
</comment>
<evidence type="ECO:0000313" key="19">
    <source>
        <dbReference type="EMBL" id="GLQ18443.1"/>
    </source>
</evidence>
<dbReference type="InterPro" id="IPR003660">
    <property type="entry name" value="HAMP_dom"/>
</dbReference>
<gene>
    <name evidence="19" type="primary">ntrY</name>
    <name evidence="19" type="ORF">GCM10007879_26920</name>
</gene>
<dbReference type="PROSITE" id="PS50112">
    <property type="entry name" value="PAS"/>
    <property type="match status" value="1"/>
</dbReference>
<evidence type="ECO:0000259" key="16">
    <source>
        <dbReference type="PROSITE" id="PS50109"/>
    </source>
</evidence>
<reference evidence="19" key="1">
    <citation type="journal article" date="2014" name="Int. J. Syst. Evol. Microbiol.">
        <title>Complete genome of a new Firmicutes species belonging to the dominant human colonic microbiota ('Ruminococcus bicirculans') reveals two chromosomes and a selective capacity to utilize plant glucans.</title>
        <authorList>
            <consortium name="NISC Comparative Sequencing Program"/>
            <person name="Wegmann U."/>
            <person name="Louis P."/>
            <person name="Goesmann A."/>
            <person name="Henrissat B."/>
            <person name="Duncan S.H."/>
            <person name="Flint H.J."/>
        </authorList>
    </citation>
    <scope>NUCLEOTIDE SEQUENCE</scope>
    <source>
        <strain evidence="19">NBRC 107169</strain>
    </source>
</reference>
<dbReference type="SUPFAM" id="SSF55785">
    <property type="entry name" value="PYP-like sensor domain (PAS domain)"/>
    <property type="match status" value="1"/>
</dbReference>
<dbReference type="Gene3D" id="3.30.565.10">
    <property type="entry name" value="Histidine kinase-like ATPase, C-terminal domain"/>
    <property type="match status" value="1"/>
</dbReference>
<dbReference type="PROSITE" id="PS50109">
    <property type="entry name" value="HIS_KIN"/>
    <property type="match status" value="1"/>
</dbReference>
<organism evidence="19 20">
    <name type="scientific">Maritalea porphyrae</name>
    <dbReference type="NCBI Taxonomy" id="880732"/>
    <lineage>
        <taxon>Bacteria</taxon>
        <taxon>Pseudomonadati</taxon>
        <taxon>Pseudomonadota</taxon>
        <taxon>Alphaproteobacteria</taxon>
        <taxon>Hyphomicrobiales</taxon>
        <taxon>Devosiaceae</taxon>
        <taxon>Maritalea</taxon>
    </lineage>
</organism>
<comment type="subcellular location">
    <subcellularLocation>
        <location evidence="2">Cell membrane</location>
        <topology evidence="2">Multi-pass membrane protein</topology>
    </subcellularLocation>
</comment>
<dbReference type="Pfam" id="PF00672">
    <property type="entry name" value="HAMP"/>
    <property type="match status" value="1"/>
</dbReference>
<dbReference type="InterPro" id="IPR000014">
    <property type="entry name" value="PAS"/>
</dbReference>
<dbReference type="EC" id="2.7.13.3" evidence="3"/>
<dbReference type="CDD" id="cd06225">
    <property type="entry name" value="HAMP"/>
    <property type="match status" value="1"/>
</dbReference>
<dbReference type="Gene3D" id="6.10.340.10">
    <property type="match status" value="1"/>
</dbReference>
<dbReference type="Proteomes" id="UP001161405">
    <property type="component" value="Unassembled WGS sequence"/>
</dbReference>
<dbReference type="InterPro" id="IPR004358">
    <property type="entry name" value="Sig_transdc_His_kin-like_C"/>
</dbReference>
<dbReference type="SUPFAM" id="SSF55874">
    <property type="entry name" value="ATPase domain of HSP90 chaperone/DNA topoisomerase II/histidine kinase"/>
    <property type="match status" value="1"/>
</dbReference>
<evidence type="ECO:0000256" key="4">
    <source>
        <dbReference type="ARBA" id="ARBA00022475"/>
    </source>
</evidence>
<dbReference type="SMART" id="SM00091">
    <property type="entry name" value="PAS"/>
    <property type="match status" value="1"/>
</dbReference>
<dbReference type="Pfam" id="PF00512">
    <property type="entry name" value="HisKA"/>
    <property type="match status" value="1"/>
</dbReference>
<keyword evidence="7 15" id="KW-0812">Transmembrane</keyword>
<keyword evidence="10" id="KW-0067">ATP-binding</keyword>
<feature type="transmembrane region" description="Helical" evidence="15">
    <location>
        <begin position="57"/>
        <end position="81"/>
    </location>
</feature>
<dbReference type="SMART" id="SM00387">
    <property type="entry name" value="HATPase_c"/>
    <property type="match status" value="1"/>
</dbReference>
<evidence type="ECO:0000256" key="11">
    <source>
        <dbReference type="ARBA" id="ARBA00022989"/>
    </source>
</evidence>
<dbReference type="InterPro" id="IPR045671">
    <property type="entry name" value="NtrY-like_N"/>
</dbReference>
<protein>
    <recommendedName>
        <fullName evidence="3">histidine kinase</fullName>
        <ecNumber evidence="3">2.7.13.3</ecNumber>
    </recommendedName>
</protein>
<keyword evidence="5" id="KW-0597">Phosphoprotein</keyword>
<dbReference type="SMART" id="SM00388">
    <property type="entry name" value="HisKA"/>
    <property type="match status" value="1"/>
</dbReference>
<dbReference type="RefSeq" id="WP_284365376.1">
    <property type="nucleotide sequence ID" value="NZ_BSNI01000002.1"/>
</dbReference>
<dbReference type="SUPFAM" id="SSF47384">
    <property type="entry name" value="Homodimeric domain of signal transducing histidine kinase"/>
    <property type="match status" value="1"/>
</dbReference>
<keyword evidence="11 15" id="KW-1133">Transmembrane helix</keyword>
<evidence type="ECO:0000256" key="13">
    <source>
        <dbReference type="ARBA" id="ARBA00023136"/>
    </source>
</evidence>
<evidence type="ECO:0000256" key="5">
    <source>
        <dbReference type="ARBA" id="ARBA00022553"/>
    </source>
</evidence>
<feature type="region of interest" description="Disordered" evidence="14">
    <location>
        <begin position="733"/>
        <end position="756"/>
    </location>
</feature>
<evidence type="ECO:0000256" key="12">
    <source>
        <dbReference type="ARBA" id="ARBA00023012"/>
    </source>
</evidence>
<dbReference type="Gene3D" id="1.10.287.130">
    <property type="match status" value="1"/>
</dbReference>
<feature type="transmembrane region" description="Helical" evidence="15">
    <location>
        <begin position="20"/>
        <end position="45"/>
    </location>
</feature>
<evidence type="ECO:0000256" key="3">
    <source>
        <dbReference type="ARBA" id="ARBA00012438"/>
    </source>
</evidence>
<dbReference type="CDD" id="cd00082">
    <property type="entry name" value="HisKA"/>
    <property type="match status" value="1"/>
</dbReference>
<evidence type="ECO:0000256" key="8">
    <source>
        <dbReference type="ARBA" id="ARBA00022741"/>
    </source>
</evidence>
<dbReference type="InterPro" id="IPR005467">
    <property type="entry name" value="His_kinase_dom"/>
</dbReference>
<dbReference type="PRINTS" id="PR00344">
    <property type="entry name" value="BCTRLSENSOR"/>
</dbReference>
<dbReference type="InterPro" id="IPR017232">
    <property type="entry name" value="NtrY"/>
</dbReference>
<evidence type="ECO:0000256" key="6">
    <source>
        <dbReference type="ARBA" id="ARBA00022679"/>
    </source>
</evidence>
<keyword evidence="13 15" id="KW-0472">Membrane</keyword>
<evidence type="ECO:0000256" key="9">
    <source>
        <dbReference type="ARBA" id="ARBA00022777"/>
    </source>
</evidence>
<sequence>MSDTEVPRVRQLFLRRNRFLRILGIVLVLAAIASASASFLILTGATPVEPDPSLWPFIWLVNGVLILMVIALLLTEAYLLLQSRLNKQAGSGLHVRLVSMFAVAAAVPAFIVAVVATIALNQGLDHWFSERSRAMVESSRSVANSYLSDQAAVLRNEILSLASELEKINDVFVNDQASFTDIFTSLAQSRSLPFAYILNDQQVVVLRARLPSSSTPPTLPSNLIEDVVEKQPDLIRPGRDNLVGAVIKLTGYDNYYLFVARGVDPQVLEYTRLAEQNVAEYREYESNRLVFQITFAFMYVGLAFVVLLAAVWLGIALANRLVAPIRNLMVASTKVSEGELDIRVPVKGVSGDMFDLSSRFNRMTSQLRAQHGALLSANETIDQRRQFTEAVLEGVSAGIVGLDPDGVVTIVNASAAEMFESKPEKLVGKQIVDVVPALSEFVSTAMQSQREQNQEQVEIKSKLGEERTYQARITREGTNENSKGYVITLDDISDLIAAQRTSVWADVAQRIAHEIKNPLTPIQLSAERLRRRYRKKLDGDFDVFDKCTDTIMRQVGDIGRMVDEFSTFARMPSANLASANLKETIKQAVFSESVRHPEIKIKTELPDEDLVCEFDERLISQVLTNLIKNASEALEGTSNFNDRKPMIVVRSQLLNGHIEVSVQDNGPGWPSENRSRLLEPYMTTRGKGTGLGLAIVSKIIEQHGGQVELLDGEPDESGNVGACFRFTLLASPAPKTKKNKQDKNQESTEITQAVDE</sequence>
<dbReference type="Pfam" id="PF00989">
    <property type="entry name" value="PAS"/>
    <property type="match status" value="1"/>
</dbReference>
<dbReference type="InterPro" id="IPR003661">
    <property type="entry name" value="HisK_dim/P_dom"/>
</dbReference>
<dbReference type="Gene3D" id="3.30.450.20">
    <property type="entry name" value="PAS domain"/>
    <property type="match status" value="1"/>
</dbReference>
<dbReference type="InterPro" id="IPR003594">
    <property type="entry name" value="HATPase_dom"/>
</dbReference>
<keyword evidence="8" id="KW-0547">Nucleotide-binding</keyword>
<dbReference type="NCBIfam" id="TIGR00229">
    <property type="entry name" value="sensory_box"/>
    <property type="match status" value="1"/>
</dbReference>
<evidence type="ECO:0000313" key="20">
    <source>
        <dbReference type="Proteomes" id="UP001161405"/>
    </source>
</evidence>
<dbReference type="InterPro" id="IPR036097">
    <property type="entry name" value="HisK_dim/P_sf"/>
</dbReference>
<dbReference type="PIRSF" id="PIRSF037532">
    <property type="entry name" value="STHK_NtrY"/>
    <property type="match status" value="1"/>
</dbReference>
<dbReference type="Pfam" id="PF02518">
    <property type="entry name" value="HATPase_c"/>
    <property type="match status" value="1"/>
</dbReference>
<feature type="compositionally biased region" description="Polar residues" evidence="14">
    <location>
        <begin position="747"/>
        <end position="756"/>
    </location>
</feature>
<evidence type="ECO:0000259" key="17">
    <source>
        <dbReference type="PROSITE" id="PS50112"/>
    </source>
</evidence>
<evidence type="ECO:0000256" key="2">
    <source>
        <dbReference type="ARBA" id="ARBA00004651"/>
    </source>
</evidence>
<dbReference type="CDD" id="cd00130">
    <property type="entry name" value="PAS"/>
    <property type="match status" value="1"/>
</dbReference>
<dbReference type="InterPro" id="IPR035965">
    <property type="entry name" value="PAS-like_dom_sf"/>
</dbReference>
<dbReference type="InterPro" id="IPR036890">
    <property type="entry name" value="HATPase_C_sf"/>
</dbReference>
<evidence type="ECO:0000256" key="1">
    <source>
        <dbReference type="ARBA" id="ARBA00000085"/>
    </source>
</evidence>
<comment type="catalytic activity">
    <reaction evidence="1">
        <text>ATP + protein L-histidine = ADP + protein N-phospho-L-histidine.</text>
        <dbReference type="EC" id="2.7.13.3"/>
    </reaction>
</comment>
<accession>A0ABQ5UV59</accession>
<feature type="domain" description="PAS" evidence="17">
    <location>
        <begin position="384"/>
        <end position="432"/>
    </location>
</feature>
<evidence type="ECO:0000259" key="18">
    <source>
        <dbReference type="PROSITE" id="PS50885"/>
    </source>
</evidence>
<keyword evidence="9 19" id="KW-0418">Kinase</keyword>
<evidence type="ECO:0000256" key="10">
    <source>
        <dbReference type="ARBA" id="ARBA00022840"/>
    </source>
</evidence>
<proteinExistence type="predicted"/>